<keyword evidence="5" id="KW-1185">Reference proteome</keyword>
<dbReference type="Gene3D" id="3.10.580.10">
    <property type="entry name" value="CBS-domain"/>
    <property type="match status" value="1"/>
</dbReference>
<keyword evidence="1 2" id="KW-0129">CBS domain</keyword>
<organism evidence="4 5">
    <name type="scientific">Flaviaesturariibacter flavus</name>
    <dbReference type="NCBI Taxonomy" id="2502780"/>
    <lineage>
        <taxon>Bacteria</taxon>
        <taxon>Pseudomonadati</taxon>
        <taxon>Bacteroidota</taxon>
        <taxon>Chitinophagia</taxon>
        <taxon>Chitinophagales</taxon>
        <taxon>Chitinophagaceae</taxon>
        <taxon>Flaviaestuariibacter</taxon>
    </lineage>
</organism>
<dbReference type="EMBL" id="SJZI01000002">
    <property type="protein sequence ID" value="TCJ18968.1"/>
    <property type="molecule type" value="Genomic_DNA"/>
</dbReference>
<dbReference type="OrthoDB" id="671448at2"/>
<evidence type="ECO:0000256" key="2">
    <source>
        <dbReference type="PROSITE-ProRule" id="PRU00703"/>
    </source>
</evidence>
<dbReference type="SMART" id="SM00116">
    <property type="entry name" value="CBS"/>
    <property type="match status" value="2"/>
</dbReference>
<reference evidence="4 5" key="1">
    <citation type="submission" date="2019-03" db="EMBL/GenBank/DDBJ databases">
        <authorList>
            <person name="Kim M.K.M."/>
        </authorList>
    </citation>
    <scope>NUCLEOTIDE SEQUENCE [LARGE SCALE GENOMIC DNA]</scope>
    <source>
        <strain evidence="4 5">17J68-12</strain>
    </source>
</reference>
<feature type="domain" description="CBS" evidence="3">
    <location>
        <begin position="8"/>
        <end position="67"/>
    </location>
</feature>
<dbReference type="InterPro" id="IPR051257">
    <property type="entry name" value="Diverse_CBS-Domain"/>
</dbReference>
<accession>A0A4R1BNJ4</accession>
<name>A0A4R1BNJ4_9BACT</name>
<dbReference type="AlphaFoldDB" id="A0A4R1BNJ4"/>
<dbReference type="InterPro" id="IPR046342">
    <property type="entry name" value="CBS_dom_sf"/>
</dbReference>
<dbReference type="PANTHER" id="PTHR43080:SF2">
    <property type="entry name" value="CBS DOMAIN-CONTAINING PROTEIN"/>
    <property type="match status" value="1"/>
</dbReference>
<sequence>MERVADVLRHKYPQFNTTSSRRRITEALHQMHCENVDYLIVLDEDRFMGILTEHDIAEKLLYRSGELEQATVKDFMSTYLPVATAGDSLEYCMQLMERYNVRHVAVYDRFNFKGVVSSHDLMKQALSKRKSFFEEESTSENFTWSY</sequence>
<dbReference type="PROSITE" id="PS51371">
    <property type="entry name" value="CBS"/>
    <property type="match status" value="2"/>
</dbReference>
<feature type="domain" description="CBS" evidence="3">
    <location>
        <begin position="76"/>
        <end position="131"/>
    </location>
</feature>
<dbReference type="RefSeq" id="WP_131445773.1">
    <property type="nucleotide sequence ID" value="NZ_SJZI01000002.1"/>
</dbReference>
<evidence type="ECO:0000256" key="1">
    <source>
        <dbReference type="ARBA" id="ARBA00023122"/>
    </source>
</evidence>
<proteinExistence type="predicted"/>
<dbReference type="InterPro" id="IPR000644">
    <property type="entry name" value="CBS_dom"/>
</dbReference>
<comment type="caution">
    <text evidence="4">The sequence shown here is derived from an EMBL/GenBank/DDBJ whole genome shotgun (WGS) entry which is preliminary data.</text>
</comment>
<dbReference type="Pfam" id="PF00571">
    <property type="entry name" value="CBS"/>
    <property type="match status" value="2"/>
</dbReference>
<evidence type="ECO:0000259" key="3">
    <source>
        <dbReference type="PROSITE" id="PS51371"/>
    </source>
</evidence>
<dbReference type="Proteomes" id="UP000295334">
    <property type="component" value="Unassembled WGS sequence"/>
</dbReference>
<evidence type="ECO:0000313" key="4">
    <source>
        <dbReference type="EMBL" id="TCJ18968.1"/>
    </source>
</evidence>
<gene>
    <name evidence="4" type="ORF">EPD60_00720</name>
</gene>
<dbReference type="SUPFAM" id="SSF54631">
    <property type="entry name" value="CBS-domain pair"/>
    <property type="match status" value="1"/>
</dbReference>
<evidence type="ECO:0000313" key="5">
    <source>
        <dbReference type="Proteomes" id="UP000295334"/>
    </source>
</evidence>
<dbReference type="CDD" id="cd02205">
    <property type="entry name" value="CBS_pair_SF"/>
    <property type="match status" value="1"/>
</dbReference>
<protein>
    <submittedName>
        <fullName evidence="4">CBS domain-containing protein</fullName>
    </submittedName>
</protein>
<dbReference type="PANTHER" id="PTHR43080">
    <property type="entry name" value="CBS DOMAIN-CONTAINING PROTEIN CBSX3, MITOCHONDRIAL"/>
    <property type="match status" value="1"/>
</dbReference>